<organism evidence="1">
    <name type="scientific">freshwater metagenome</name>
    <dbReference type="NCBI Taxonomy" id="449393"/>
    <lineage>
        <taxon>unclassified sequences</taxon>
        <taxon>metagenomes</taxon>
        <taxon>ecological metagenomes</taxon>
    </lineage>
</organism>
<protein>
    <submittedName>
        <fullName evidence="1">Unannotated protein</fullName>
    </submittedName>
</protein>
<dbReference type="EMBL" id="CAFAAV010000256">
    <property type="protein sequence ID" value="CAB4834288.1"/>
    <property type="molecule type" value="Genomic_DNA"/>
</dbReference>
<dbReference type="AlphaFoldDB" id="A0A6J7AP95"/>
<reference evidence="1" key="1">
    <citation type="submission" date="2020-05" db="EMBL/GenBank/DDBJ databases">
        <authorList>
            <person name="Chiriac C."/>
            <person name="Salcher M."/>
            <person name="Ghai R."/>
            <person name="Kavagutti S V."/>
        </authorList>
    </citation>
    <scope>NUCLEOTIDE SEQUENCE</scope>
</reference>
<sequence length="82" mass="8605">MYGIQPMPPSLIAICKVGKRLKMPENTTSATANMLFVGVSEITTSGGASGVVSGMLLDEPMCRQMFTFSSAQALKNGSQCSV</sequence>
<accession>A0A6J7AP95</accession>
<proteinExistence type="predicted"/>
<name>A0A6J7AP95_9ZZZZ</name>
<evidence type="ECO:0000313" key="1">
    <source>
        <dbReference type="EMBL" id="CAB4834288.1"/>
    </source>
</evidence>
<gene>
    <name evidence="1" type="ORF">UFOPK3099_02518</name>
</gene>